<evidence type="ECO:0000256" key="1">
    <source>
        <dbReference type="ARBA" id="ARBA00004251"/>
    </source>
</evidence>
<evidence type="ECO:0000256" key="4">
    <source>
        <dbReference type="ARBA" id="ARBA00023180"/>
    </source>
</evidence>
<dbReference type="Pfam" id="PF01403">
    <property type="entry name" value="Sema"/>
    <property type="match status" value="1"/>
</dbReference>
<evidence type="ECO:0000256" key="3">
    <source>
        <dbReference type="ARBA" id="ARBA00023157"/>
    </source>
</evidence>
<feature type="compositionally biased region" description="Low complexity" evidence="6">
    <location>
        <begin position="495"/>
        <end position="509"/>
    </location>
</feature>
<dbReference type="InterPro" id="IPR016201">
    <property type="entry name" value="PSI"/>
</dbReference>
<evidence type="ECO:0000259" key="7">
    <source>
        <dbReference type="PROSITE" id="PS51004"/>
    </source>
</evidence>
<dbReference type="InterPro" id="IPR041019">
    <property type="entry name" value="TIG1_plexin"/>
</dbReference>
<name>A0ABQ7TLJ8_PHRPL</name>
<comment type="subcellular location">
    <subcellularLocation>
        <location evidence="1">Cell membrane</location>
        <topology evidence="1">Single-pass type I membrane protein</topology>
    </subcellularLocation>
</comment>
<dbReference type="InterPro" id="IPR031148">
    <property type="entry name" value="Plexin"/>
</dbReference>
<feature type="region of interest" description="Disordered" evidence="6">
    <location>
        <begin position="349"/>
        <end position="373"/>
    </location>
</feature>
<comment type="caution">
    <text evidence="5">Lacks conserved residue(s) required for the propagation of feature annotation.</text>
</comment>
<feature type="compositionally biased region" description="Low complexity" evidence="6">
    <location>
        <begin position="349"/>
        <end position="364"/>
    </location>
</feature>
<dbReference type="EMBL" id="JAIPUX010000439">
    <property type="protein sequence ID" value="KAH0630347.1"/>
    <property type="molecule type" value="Genomic_DNA"/>
</dbReference>
<organism evidence="8 9">
    <name type="scientific">Phrynosoma platyrhinos</name>
    <name type="common">Desert horned lizard</name>
    <dbReference type="NCBI Taxonomy" id="52577"/>
    <lineage>
        <taxon>Eukaryota</taxon>
        <taxon>Metazoa</taxon>
        <taxon>Chordata</taxon>
        <taxon>Craniata</taxon>
        <taxon>Vertebrata</taxon>
        <taxon>Euteleostomi</taxon>
        <taxon>Lepidosauria</taxon>
        <taxon>Squamata</taxon>
        <taxon>Bifurcata</taxon>
        <taxon>Unidentata</taxon>
        <taxon>Episquamata</taxon>
        <taxon>Toxicofera</taxon>
        <taxon>Iguania</taxon>
        <taxon>Phrynosomatidae</taxon>
        <taxon>Phrynosomatinae</taxon>
        <taxon>Phrynosoma</taxon>
    </lineage>
</organism>
<dbReference type="PROSITE" id="PS51004">
    <property type="entry name" value="SEMA"/>
    <property type="match status" value="1"/>
</dbReference>
<dbReference type="Pfam" id="PF17960">
    <property type="entry name" value="TIG_plexin"/>
    <property type="match status" value="1"/>
</dbReference>
<dbReference type="PANTHER" id="PTHR22625">
    <property type="entry name" value="PLEXIN"/>
    <property type="match status" value="1"/>
</dbReference>
<keyword evidence="3" id="KW-1015">Disulfide bond</keyword>
<feature type="compositionally biased region" description="Polar residues" evidence="6">
    <location>
        <begin position="448"/>
        <end position="457"/>
    </location>
</feature>
<evidence type="ECO:0000256" key="6">
    <source>
        <dbReference type="SAM" id="MobiDB-lite"/>
    </source>
</evidence>
<feature type="compositionally biased region" description="Low complexity" evidence="6">
    <location>
        <begin position="408"/>
        <end position="432"/>
    </location>
</feature>
<feature type="compositionally biased region" description="Polar residues" evidence="6">
    <location>
        <begin position="386"/>
        <end position="406"/>
    </location>
</feature>
<evidence type="ECO:0000256" key="5">
    <source>
        <dbReference type="PROSITE-ProRule" id="PRU00352"/>
    </source>
</evidence>
<evidence type="ECO:0000256" key="2">
    <source>
        <dbReference type="ARBA" id="ARBA00023136"/>
    </source>
</evidence>
<comment type="caution">
    <text evidence="8">The sequence shown here is derived from an EMBL/GenBank/DDBJ whole genome shotgun (WGS) entry which is preliminary data.</text>
</comment>
<evidence type="ECO:0000313" key="8">
    <source>
        <dbReference type="EMBL" id="KAH0630347.1"/>
    </source>
</evidence>
<feature type="domain" description="Sema" evidence="7">
    <location>
        <begin position="1"/>
        <end position="113"/>
    </location>
</feature>
<proteinExistence type="predicted"/>
<dbReference type="SUPFAM" id="SSF103575">
    <property type="entry name" value="Plexin repeat"/>
    <property type="match status" value="1"/>
</dbReference>
<dbReference type="Pfam" id="PF18020">
    <property type="entry name" value="TIG_2"/>
    <property type="match status" value="1"/>
</dbReference>
<dbReference type="InterPro" id="IPR036352">
    <property type="entry name" value="Semap_dom_sf"/>
</dbReference>
<dbReference type="Gene3D" id="2.60.40.10">
    <property type="entry name" value="Immunoglobulins"/>
    <property type="match status" value="1"/>
</dbReference>
<feature type="region of interest" description="Disordered" evidence="6">
    <location>
        <begin position="386"/>
        <end position="550"/>
    </location>
</feature>
<dbReference type="InterPro" id="IPR002165">
    <property type="entry name" value="Plexin_repeat"/>
</dbReference>
<evidence type="ECO:0000313" key="9">
    <source>
        <dbReference type="Proteomes" id="UP000826234"/>
    </source>
</evidence>
<dbReference type="SMART" id="SM00423">
    <property type="entry name" value="PSI"/>
    <property type="match status" value="2"/>
</dbReference>
<dbReference type="Pfam" id="PF24479">
    <property type="entry name" value="PSI_PlexinA-B"/>
    <property type="match status" value="1"/>
</dbReference>
<accession>A0ABQ7TLJ8</accession>
<dbReference type="InterPro" id="IPR001627">
    <property type="entry name" value="Semap_dom"/>
</dbReference>
<dbReference type="InterPro" id="IPR041362">
    <property type="entry name" value="TIG2_plexin"/>
</dbReference>
<dbReference type="Proteomes" id="UP000826234">
    <property type="component" value="Unassembled WGS sequence"/>
</dbReference>
<dbReference type="InterPro" id="IPR015943">
    <property type="entry name" value="WD40/YVTN_repeat-like_dom_sf"/>
</dbReference>
<dbReference type="SUPFAM" id="SSF101912">
    <property type="entry name" value="Sema domain"/>
    <property type="match status" value="1"/>
</dbReference>
<keyword evidence="9" id="KW-1185">Reference proteome</keyword>
<dbReference type="Pfam" id="PF01437">
    <property type="entry name" value="PSI"/>
    <property type="match status" value="1"/>
</dbReference>
<dbReference type="Gene3D" id="2.130.10.10">
    <property type="entry name" value="YVTN repeat-like/Quinoprotein amine dehydrogenase"/>
    <property type="match status" value="1"/>
</dbReference>
<dbReference type="InterPro" id="IPR013783">
    <property type="entry name" value="Ig-like_fold"/>
</dbReference>
<gene>
    <name evidence="8" type="ORF">JD844_013288</name>
</gene>
<keyword evidence="4" id="KW-0325">Glycoprotein</keyword>
<feature type="region of interest" description="Disordered" evidence="6">
    <location>
        <begin position="1"/>
        <end position="20"/>
    </location>
</feature>
<keyword evidence="2" id="KW-0472">Membrane</keyword>
<dbReference type="PANTHER" id="PTHR22625:SF36">
    <property type="entry name" value="PLEXIN-B1"/>
    <property type="match status" value="1"/>
</dbReference>
<reference evidence="8 9" key="1">
    <citation type="journal article" date="2022" name="Gigascience">
        <title>A chromosome-level genome assembly and annotation of the desert horned lizard, Phrynosoma platyrhinos, provides insight into chromosomal rearrangements among reptiles.</title>
        <authorList>
            <person name="Koochekian N."/>
            <person name="Ascanio A."/>
            <person name="Farleigh K."/>
            <person name="Card D.C."/>
            <person name="Schield D.R."/>
            <person name="Castoe T.A."/>
            <person name="Jezkova T."/>
        </authorList>
    </citation>
    <scope>NUCLEOTIDE SEQUENCE [LARGE SCALE GENOMIC DNA]</scope>
    <source>
        <strain evidence="8">NK-2021</strain>
    </source>
</reference>
<sequence>MVTDTLDAYPCGSDHTPSPMASRLPLEANSILEKPDSRLTAVAVSIEDGHTVIFLGDSKGQLHKAYLGAMGDAHLYASQVIQPNGAVNGDLLFDQPKEHLYVMTQSMVSKIPIFECSQYSDCESCLALRDPYCGWCVLQGKCSRRSECFRFQVSEQWLWGFNSTQQCLSVQSVTPASISREVQKNIFLTLSDLPALQDGESYSCFFEDYESPAVLMGSGIMCPSPDPSHAPILKTGTDHITIQLLVRFRSVFIASTAFSFYDCMAVAFLRKLAPCQGCVSSHWGCNWCVHQHLCTHKTICEEGAIIYNEKAHISSFSVFPPSATPYTAESPASSPAIATEPPLLSFTPVSTSTHSPTTETVIPSTTPPPTSVRTTLQAETLGPTHVLSTTTDAGTTLEPTTASLTLGPTEVPATTTTTSEPTSSSQPETSGPVTHITSEPVIEPKGWSTVSSLTTPHNALPTFMEALTPFPDGENSTTPSSIPVEPTSPLPTPFNSNQTENSSISSSDLPPEDLETEEPLFKLDPTMGPTDWLPPEDSTESVGSLAPENDTSSISASILLSGDGDSSESDSSDFPRILNQGLDYQYDAPGFLDMNEEFNWGPEACPCVRGIQGSSLMPVNVQRKITLIGRNFHLYQDQLWDYECALVLEGKTLVVEAYIEQDENNPALCYITCQLHQYSYSAPQLEFNAVIFVQRKRRLRVDSIEDLHGTGNMWSNHKFEV</sequence>
<protein>
    <recommendedName>
        <fullName evidence="7">Sema domain-containing protein</fullName>
    </recommendedName>
</protein>